<feature type="compositionally biased region" description="Polar residues" evidence="2">
    <location>
        <begin position="56"/>
        <end position="68"/>
    </location>
</feature>
<dbReference type="EMBL" id="KN817603">
    <property type="protein sequence ID" value="KJA17485.1"/>
    <property type="molecule type" value="Genomic_DNA"/>
</dbReference>
<name>A0A0D2PAW4_HYPSF</name>
<keyword evidence="4" id="KW-1185">Reference proteome</keyword>
<feature type="compositionally biased region" description="Polar residues" evidence="2">
    <location>
        <begin position="447"/>
        <end position="466"/>
    </location>
</feature>
<feature type="coiled-coil region" evidence="1">
    <location>
        <begin position="369"/>
        <end position="396"/>
    </location>
</feature>
<protein>
    <submittedName>
        <fullName evidence="3">Uncharacterized protein</fullName>
    </submittedName>
</protein>
<feature type="region of interest" description="Disordered" evidence="2">
    <location>
        <begin position="411"/>
        <end position="474"/>
    </location>
</feature>
<gene>
    <name evidence="3" type="ORF">HYPSUDRAFT_146447</name>
</gene>
<evidence type="ECO:0000313" key="3">
    <source>
        <dbReference type="EMBL" id="KJA17485.1"/>
    </source>
</evidence>
<feature type="compositionally biased region" description="Polar residues" evidence="2">
    <location>
        <begin position="282"/>
        <end position="305"/>
    </location>
</feature>
<dbReference type="Proteomes" id="UP000054270">
    <property type="component" value="Unassembled WGS sequence"/>
</dbReference>
<dbReference type="OMA" id="DGMEDIW"/>
<feature type="compositionally biased region" description="Polar residues" evidence="2">
    <location>
        <begin position="130"/>
        <end position="149"/>
    </location>
</feature>
<evidence type="ECO:0000256" key="1">
    <source>
        <dbReference type="SAM" id="Coils"/>
    </source>
</evidence>
<organism evidence="3 4">
    <name type="scientific">Hypholoma sublateritium (strain FD-334 SS-4)</name>
    <dbReference type="NCBI Taxonomy" id="945553"/>
    <lineage>
        <taxon>Eukaryota</taxon>
        <taxon>Fungi</taxon>
        <taxon>Dikarya</taxon>
        <taxon>Basidiomycota</taxon>
        <taxon>Agaricomycotina</taxon>
        <taxon>Agaricomycetes</taxon>
        <taxon>Agaricomycetidae</taxon>
        <taxon>Agaricales</taxon>
        <taxon>Agaricineae</taxon>
        <taxon>Strophariaceae</taxon>
        <taxon>Hypholoma</taxon>
    </lineage>
</organism>
<sequence length="619" mass="66327">MGFFSSRKAEDNESYQVAIGLKNDKSSVVQVIRSRFYGKKGKEREDPTPTFRGGASTAQVLSSASSHQHIGASPVAASPTRGGAGPSILRNHSDRSLPPIPSTPSKKQVYHAAPDSPTPTRIKDTPGPSAHSQHVKTTSVASSSRKNTDTVTATLAQRLNELSVANSEGLLTDDEYRILRQNLFERFSSNATIPIEAPLVPASPQPRPRRVGQASERPPSRPVSNFQVERPLSISSKTSGAFGVTDLIRRATGRTSKDNSDTASVWSSTSNTSFFKIPGLTRKSSNSSVRTNASRSQADTMSLTSKRMAGSSDRGHSESLKSPASRSAASIRKLAAPPSSFHGSRGVAPEPRTANSMYNTADEEHLMSVKDITQEIANLEAEAKRLMDAFTGLEVTTLAKAQRGHVRPSLRSVDFGKNSTGESTWGVDSDGPSQRRINLADDAISMRSGTSVGTTPSLSPSVSRSAYSAKKMGGRTKLSANAPIGVTGASISRAGSLHRKNSSSSVASDGKRPVKVSMAPPVPALPAAIAQIQHLKSASVSNISLARSTGHAPMNTVPEDELVSASGTIKSLRVNEELESEMDDIRRRREEVSRRYDARLEYLRAKLKGAQLHERLMRK</sequence>
<accession>A0A0D2PAW4</accession>
<proteinExistence type="predicted"/>
<dbReference type="STRING" id="945553.A0A0D2PAW4"/>
<feature type="compositionally biased region" description="Polar residues" evidence="2">
    <location>
        <begin position="222"/>
        <end position="232"/>
    </location>
</feature>
<feature type="region of interest" description="Disordered" evidence="2">
    <location>
        <begin position="36"/>
        <end position="149"/>
    </location>
</feature>
<dbReference type="AlphaFoldDB" id="A0A0D2PAW4"/>
<feature type="region of interest" description="Disordered" evidence="2">
    <location>
        <begin position="493"/>
        <end position="514"/>
    </location>
</feature>
<feature type="region of interest" description="Disordered" evidence="2">
    <location>
        <begin position="276"/>
        <end position="353"/>
    </location>
</feature>
<dbReference type="OrthoDB" id="3367070at2759"/>
<feature type="region of interest" description="Disordered" evidence="2">
    <location>
        <begin position="198"/>
        <end position="232"/>
    </location>
</feature>
<evidence type="ECO:0000313" key="4">
    <source>
        <dbReference type="Proteomes" id="UP000054270"/>
    </source>
</evidence>
<evidence type="ECO:0000256" key="2">
    <source>
        <dbReference type="SAM" id="MobiDB-lite"/>
    </source>
</evidence>
<keyword evidence="1" id="KW-0175">Coiled coil</keyword>
<reference evidence="4" key="1">
    <citation type="submission" date="2014-04" db="EMBL/GenBank/DDBJ databases">
        <title>Evolutionary Origins and Diversification of the Mycorrhizal Mutualists.</title>
        <authorList>
            <consortium name="DOE Joint Genome Institute"/>
            <consortium name="Mycorrhizal Genomics Consortium"/>
            <person name="Kohler A."/>
            <person name="Kuo A."/>
            <person name="Nagy L.G."/>
            <person name="Floudas D."/>
            <person name="Copeland A."/>
            <person name="Barry K.W."/>
            <person name="Cichocki N."/>
            <person name="Veneault-Fourrey C."/>
            <person name="LaButti K."/>
            <person name="Lindquist E.A."/>
            <person name="Lipzen A."/>
            <person name="Lundell T."/>
            <person name="Morin E."/>
            <person name="Murat C."/>
            <person name="Riley R."/>
            <person name="Ohm R."/>
            <person name="Sun H."/>
            <person name="Tunlid A."/>
            <person name="Henrissat B."/>
            <person name="Grigoriev I.V."/>
            <person name="Hibbett D.S."/>
            <person name="Martin F."/>
        </authorList>
    </citation>
    <scope>NUCLEOTIDE SEQUENCE [LARGE SCALE GENOMIC DNA]</scope>
    <source>
        <strain evidence="4">FD-334 SS-4</strain>
    </source>
</reference>